<evidence type="ECO:0000313" key="6">
    <source>
        <dbReference type="Proteomes" id="UP000275232"/>
    </source>
</evidence>
<dbReference type="RefSeq" id="WP_123879541.1">
    <property type="nucleotide sequence ID" value="NZ_RPFZ01000001.1"/>
</dbReference>
<proteinExistence type="predicted"/>
<keyword evidence="1" id="KW-1188">Viral release from host cell</keyword>
<accession>A0A3N5CQD3</accession>
<dbReference type="Pfam" id="PF04586">
    <property type="entry name" value="Peptidase_S78"/>
    <property type="match status" value="1"/>
</dbReference>
<keyword evidence="3" id="KW-0378">Hydrolase</keyword>
<dbReference type="GO" id="GO:0008233">
    <property type="term" value="F:peptidase activity"/>
    <property type="evidence" value="ECO:0007669"/>
    <property type="project" value="UniProtKB-KW"/>
</dbReference>
<keyword evidence="2 5" id="KW-0645">Protease</keyword>
<dbReference type="GO" id="GO:0006508">
    <property type="term" value="P:proteolysis"/>
    <property type="evidence" value="ECO:0007669"/>
    <property type="project" value="UniProtKB-KW"/>
</dbReference>
<protein>
    <submittedName>
        <fullName evidence="5">HK97 family phage prohead protease</fullName>
    </submittedName>
</protein>
<evidence type="ECO:0000313" key="5">
    <source>
        <dbReference type="EMBL" id="RPF71263.1"/>
    </source>
</evidence>
<dbReference type="InterPro" id="IPR006433">
    <property type="entry name" value="Prohead_protease"/>
</dbReference>
<evidence type="ECO:0000259" key="4">
    <source>
        <dbReference type="Pfam" id="PF04586"/>
    </source>
</evidence>
<feature type="domain" description="Prohead serine protease" evidence="4">
    <location>
        <begin position="10"/>
        <end position="136"/>
    </location>
</feature>
<sequence length="139" mass="15316">MSASAPTRAGLRIAGYAALFGIPDAARDIIVPGAFARTLAARHDPVPLYWQHRAEQRIGWVERIAEDGRGLRVIARIDNPGSRAGHALLARRVDGLSFGYRARGFRRTPAGRLLEDVDLLEVSLVNRPLQHGARVHLIR</sequence>
<reference evidence="5 6" key="1">
    <citation type="submission" date="2018-11" db="EMBL/GenBank/DDBJ databases">
        <title>Erythrobacter spongiae sp. nov., isolated from a marine sponge.</title>
        <authorList>
            <person name="Zhuang L."/>
            <person name="Luo L."/>
        </authorList>
    </citation>
    <scope>NUCLEOTIDE SEQUENCE [LARGE SCALE GENOMIC DNA]</scope>
    <source>
        <strain evidence="5 6">HN-E23</strain>
    </source>
</reference>
<comment type="caution">
    <text evidence="5">The sequence shown here is derived from an EMBL/GenBank/DDBJ whole genome shotgun (WGS) entry which is preliminary data.</text>
</comment>
<dbReference type="InterPro" id="IPR054613">
    <property type="entry name" value="Peptidase_S78_dom"/>
</dbReference>
<evidence type="ECO:0000256" key="3">
    <source>
        <dbReference type="ARBA" id="ARBA00022801"/>
    </source>
</evidence>
<gene>
    <name evidence="5" type="ORF">EG799_06310</name>
</gene>
<dbReference type="NCBIfam" id="TIGR01543">
    <property type="entry name" value="proheadase_HK97"/>
    <property type="match status" value="1"/>
</dbReference>
<dbReference type="SUPFAM" id="SSF50789">
    <property type="entry name" value="Herpes virus serine proteinase, assemblin"/>
    <property type="match status" value="1"/>
</dbReference>
<name>A0A3N5CQD3_9SPHN</name>
<evidence type="ECO:0000256" key="1">
    <source>
        <dbReference type="ARBA" id="ARBA00022612"/>
    </source>
</evidence>
<dbReference type="EMBL" id="RPFZ01000001">
    <property type="protein sequence ID" value="RPF71263.1"/>
    <property type="molecule type" value="Genomic_DNA"/>
</dbReference>
<dbReference type="Proteomes" id="UP000275232">
    <property type="component" value="Unassembled WGS sequence"/>
</dbReference>
<organism evidence="5 6">
    <name type="scientific">Aurantiacibacter spongiae</name>
    <dbReference type="NCBI Taxonomy" id="2488860"/>
    <lineage>
        <taxon>Bacteria</taxon>
        <taxon>Pseudomonadati</taxon>
        <taxon>Pseudomonadota</taxon>
        <taxon>Alphaproteobacteria</taxon>
        <taxon>Sphingomonadales</taxon>
        <taxon>Erythrobacteraceae</taxon>
        <taxon>Aurantiacibacter</taxon>
    </lineage>
</organism>
<keyword evidence="6" id="KW-1185">Reference proteome</keyword>
<dbReference type="OrthoDB" id="9804926at2"/>
<dbReference type="AlphaFoldDB" id="A0A3N5CQD3"/>
<evidence type="ECO:0000256" key="2">
    <source>
        <dbReference type="ARBA" id="ARBA00022670"/>
    </source>
</evidence>